<evidence type="ECO:0000313" key="1">
    <source>
        <dbReference type="EMBL" id="RDX75352.1"/>
    </source>
</evidence>
<reference evidence="1" key="1">
    <citation type="submission" date="2018-05" db="EMBL/GenBank/DDBJ databases">
        <title>Draft genome of Mucuna pruriens seed.</title>
        <authorList>
            <person name="Nnadi N.E."/>
            <person name="Vos R."/>
            <person name="Hasami M.H."/>
            <person name="Devisetty U.K."/>
            <person name="Aguiy J.C."/>
        </authorList>
    </citation>
    <scope>NUCLEOTIDE SEQUENCE [LARGE SCALE GENOMIC DNA]</scope>
    <source>
        <strain evidence="1">JCA_2017</strain>
    </source>
</reference>
<dbReference type="OrthoDB" id="1400091at2759"/>
<evidence type="ECO:0000313" key="2">
    <source>
        <dbReference type="Proteomes" id="UP000257109"/>
    </source>
</evidence>
<dbReference type="AlphaFoldDB" id="A0A371FAN4"/>
<gene>
    <name evidence="1" type="ORF">CR513_44791</name>
</gene>
<protein>
    <submittedName>
        <fullName evidence="1">Uncharacterized protein</fullName>
    </submittedName>
</protein>
<proteinExistence type="predicted"/>
<comment type="caution">
    <text evidence="1">The sequence shown here is derived from an EMBL/GenBank/DDBJ whole genome shotgun (WGS) entry which is preliminary data.</text>
</comment>
<sequence>MLVDKGSSTNVEICGCIKLRTTFGTRSNVKIVLVKYTIIDARTLYNIILRWSTLNRLRAIMSTLLTYV</sequence>
<feature type="non-terminal residue" evidence="1">
    <location>
        <position position="1"/>
    </location>
</feature>
<name>A0A371FAN4_MUCPR</name>
<organism evidence="1 2">
    <name type="scientific">Mucuna pruriens</name>
    <name type="common">Velvet bean</name>
    <name type="synonym">Dolichos pruriens</name>
    <dbReference type="NCBI Taxonomy" id="157652"/>
    <lineage>
        <taxon>Eukaryota</taxon>
        <taxon>Viridiplantae</taxon>
        <taxon>Streptophyta</taxon>
        <taxon>Embryophyta</taxon>
        <taxon>Tracheophyta</taxon>
        <taxon>Spermatophyta</taxon>
        <taxon>Magnoliopsida</taxon>
        <taxon>eudicotyledons</taxon>
        <taxon>Gunneridae</taxon>
        <taxon>Pentapetalae</taxon>
        <taxon>rosids</taxon>
        <taxon>fabids</taxon>
        <taxon>Fabales</taxon>
        <taxon>Fabaceae</taxon>
        <taxon>Papilionoideae</taxon>
        <taxon>50 kb inversion clade</taxon>
        <taxon>NPAAA clade</taxon>
        <taxon>indigoferoid/millettioid clade</taxon>
        <taxon>Phaseoleae</taxon>
        <taxon>Mucuna</taxon>
    </lineage>
</organism>
<dbReference type="EMBL" id="QJKJ01009870">
    <property type="protein sequence ID" value="RDX75352.1"/>
    <property type="molecule type" value="Genomic_DNA"/>
</dbReference>
<dbReference type="Proteomes" id="UP000257109">
    <property type="component" value="Unassembled WGS sequence"/>
</dbReference>
<keyword evidence="2" id="KW-1185">Reference proteome</keyword>
<accession>A0A371FAN4</accession>